<dbReference type="SUPFAM" id="SSF55961">
    <property type="entry name" value="Bet v1-like"/>
    <property type="match status" value="1"/>
</dbReference>
<sequence>MAPLDITRTIDIAAPATKVWSALTEPALIAQWFGDRIEFDASPGGTGTFGWTGHDAGPFRVLVEHVDEPKTLIYRWARDANVDPVPGNSTVVRFDLAEIDGGTRLTMVETGFEELVDPQSAHDGNVDGWRAELGDLVEFLESR</sequence>
<dbReference type="Pfam" id="PF08327">
    <property type="entry name" value="AHSA1"/>
    <property type="match status" value="1"/>
</dbReference>
<name>A0A059MUH9_9NOCA</name>
<evidence type="ECO:0000313" key="5">
    <source>
        <dbReference type="Proteomes" id="UP000325466"/>
    </source>
</evidence>
<dbReference type="KEGG" id="rav:AAT18_04805"/>
<dbReference type="InterPro" id="IPR013538">
    <property type="entry name" value="ASHA1/2-like_C"/>
</dbReference>
<dbReference type="Gene3D" id="3.30.530.20">
    <property type="match status" value="1"/>
</dbReference>
<accession>A0A0F6VH03</accession>
<evidence type="ECO:0000313" key="6">
    <source>
        <dbReference type="Proteomes" id="UP001163947"/>
    </source>
</evidence>
<reference evidence="3 5" key="1">
    <citation type="journal article" date="2018" name="Biodegradation">
        <title>1,4-Dioxane degradation characteristics of Rhodococcus aetherivorans JCM 14343.</title>
        <authorList>
            <person name="Inoue D."/>
            <person name="Tsunoda T."/>
            <person name="Yamamoto N."/>
            <person name="Ike M."/>
            <person name="Sei K."/>
        </authorList>
    </citation>
    <scope>NUCLEOTIDE SEQUENCE [LARGE SCALE GENOMIC DNA]</scope>
    <source>
        <strain evidence="3 5">JCM 14343</strain>
    </source>
</reference>
<dbReference type="EMBL" id="BLAH01000086">
    <property type="protein sequence ID" value="GES37855.1"/>
    <property type="molecule type" value="Genomic_DNA"/>
</dbReference>
<evidence type="ECO:0000313" key="3">
    <source>
        <dbReference type="EMBL" id="GES37855.1"/>
    </source>
</evidence>
<dbReference type="EMBL" id="CP106982">
    <property type="protein sequence ID" value="UYF93500.1"/>
    <property type="molecule type" value="Genomic_DNA"/>
</dbReference>
<evidence type="ECO:0000259" key="2">
    <source>
        <dbReference type="Pfam" id="PF08327"/>
    </source>
</evidence>
<dbReference type="AlphaFoldDB" id="A0A059MUH9"/>
<dbReference type="Proteomes" id="UP000325466">
    <property type="component" value="Unassembled WGS sequence"/>
</dbReference>
<dbReference type="RefSeq" id="WP_006931928.1">
    <property type="nucleotide sequence ID" value="NZ_BAAAYP010000042.1"/>
</dbReference>
<feature type="domain" description="Activator of Hsp90 ATPase homologue 1/2-like C-terminal" evidence="2">
    <location>
        <begin position="14"/>
        <end position="141"/>
    </location>
</feature>
<organism evidence="4 6">
    <name type="scientific">Rhodococcus aetherivorans</name>
    <dbReference type="NCBI Taxonomy" id="191292"/>
    <lineage>
        <taxon>Bacteria</taxon>
        <taxon>Bacillati</taxon>
        <taxon>Actinomycetota</taxon>
        <taxon>Actinomycetes</taxon>
        <taxon>Mycobacteriales</taxon>
        <taxon>Nocardiaceae</taxon>
        <taxon>Rhodococcus</taxon>
    </lineage>
</organism>
<protein>
    <submittedName>
        <fullName evidence="4">SRPBCC domain-containing protein</fullName>
    </submittedName>
</protein>
<accession>A0A059MUH9</accession>
<dbReference type="InterPro" id="IPR023393">
    <property type="entry name" value="START-like_dom_sf"/>
</dbReference>
<gene>
    <name evidence="4" type="ORF">OCS65_24195</name>
    <name evidence="3" type="ORF">RAJCM14343_3114</name>
</gene>
<reference evidence="3" key="2">
    <citation type="submission" date="2019-10" db="EMBL/GenBank/DDBJ databases">
        <title>Draft genome sequence of Rhodococcus aetherivorans JCM 14343.</title>
        <authorList>
            <person name="Inoue D."/>
            <person name="Nakazawa M."/>
            <person name="Yamamoto N."/>
            <person name="Sei K."/>
            <person name="Ike M."/>
        </authorList>
    </citation>
    <scope>NUCLEOTIDE SEQUENCE</scope>
    <source>
        <strain evidence="3">JCM 14343</strain>
    </source>
</reference>
<keyword evidence="5" id="KW-1185">Reference proteome</keyword>
<dbReference type="GeneID" id="83623585"/>
<accession>N1LZQ4</accession>
<proteinExistence type="inferred from homology"/>
<evidence type="ECO:0000256" key="1">
    <source>
        <dbReference type="ARBA" id="ARBA00006817"/>
    </source>
</evidence>
<reference evidence="4" key="3">
    <citation type="submission" date="2022-09" db="EMBL/GenBank/DDBJ databases">
        <title>The genome sequence of Rhodococcus aetherivorans N1.</title>
        <authorList>
            <person name="Jiang W."/>
        </authorList>
    </citation>
    <scope>NUCLEOTIDE SEQUENCE</scope>
    <source>
        <strain evidence="4">N1</strain>
    </source>
</reference>
<evidence type="ECO:0000313" key="4">
    <source>
        <dbReference type="EMBL" id="UYF93500.1"/>
    </source>
</evidence>
<dbReference type="Proteomes" id="UP001163947">
    <property type="component" value="Chromosome"/>
</dbReference>
<comment type="similarity">
    <text evidence="1">Belongs to the AHA1 family.</text>
</comment>